<keyword evidence="4 5" id="KW-0472">Membrane</keyword>
<keyword evidence="3 5" id="KW-1133">Transmembrane helix</keyword>
<evidence type="ECO:0000313" key="7">
    <source>
        <dbReference type="Proteomes" id="UP000076632"/>
    </source>
</evidence>
<gene>
    <name evidence="6" type="ORF">L228DRAFT_284138</name>
</gene>
<accession>A0A165FJY6</accession>
<dbReference type="AlphaFoldDB" id="A0A165FJY6"/>
<feature type="transmembrane region" description="Helical" evidence="5">
    <location>
        <begin position="142"/>
        <end position="165"/>
    </location>
</feature>
<evidence type="ECO:0000256" key="3">
    <source>
        <dbReference type="ARBA" id="ARBA00022989"/>
    </source>
</evidence>
<dbReference type="GeneID" id="28901331"/>
<dbReference type="GO" id="GO:0000324">
    <property type="term" value="C:fungal-type vacuole"/>
    <property type="evidence" value="ECO:0007669"/>
    <property type="project" value="TreeGrafter"/>
</dbReference>
<comment type="subcellular location">
    <subcellularLocation>
        <location evidence="1">Membrane</location>
        <topology evidence="1">Multi-pass membrane protein</topology>
    </subcellularLocation>
</comment>
<dbReference type="PANTHER" id="PTHR31465">
    <property type="entry name" value="PROTEIN RTA1-RELATED"/>
    <property type="match status" value="1"/>
</dbReference>
<dbReference type="InParanoid" id="A0A165FJY6"/>
<organism evidence="6 7">
    <name type="scientific">Xylona heveae (strain CBS 132557 / TC161)</name>
    <dbReference type="NCBI Taxonomy" id="1328760"/>
    <lineage>
        <taxon>Eukaryota</taxon>
        <taxon>Fungi</taxon>
        <taxon>Dikarya</taxon>
        <taxon>Ascomycota</taxon>
        <taxon>Pezizomycotina</taxon>
        <taxon>Xylonomycetes</taxon>
        <taxon>Xylonales</taxon>
        <taxon>Xylonaceae</taxon>
        <taxon>Xylona</taxon>
    </lineage>
</organism>
<sequence>MSNASVISNTTSAANQTYCLEVSELCPVKLSTYGYYPNLGANAFFLAVFAICMISSFASSLHYRTWTYMVALTLGCLTEFIGYIGRIMLHNNPFDGNGFEMQICCLIIAPAFISAGIYLTLKHIVLCFGTEYSVLRPRSYTWIFICFDIISLLLQAAGGGIAASASDESGLKLGNDIMMAGIVWQVITLTAFAALAGLYYMRLRASQAILSSEADALRRATLFKLFLFGMTIAFVTIYIRCVYRIAEMAGGWGNKIMKDESYLQGVPAEAPPPYPGGLAHPQQRVQIIEVVSAGFGKSSMVLKRADLTGNSAQEFGYFVDVSNYTPGKPDVTLHRGEDKNGPALGIARFPHFSHSMRIGIVPDVQAVNSATVDESQLWWEDLRSVTGFGKLFGKAATSGAKSGDGVFSVPARMLNLGASNTGSDRIELIWKRTHHDHLMTANGASGNISMGSLKLVLAHNQDFVVAQFEQGHSCSFRGSKGRIVLLNGVATGPAWEVMAVLTLMAMIEHRRRQQQAAVASGAAASS</sequence>
<reference evidence="6 7" key="1">
    <citation type="journal article" date="2016" name="Fungal Biol.">
        <title>The genome of Xylona heveae provides a window into fungal endophytism.</title>
        <authorList>
            <person name="Gazis R."/>
            <person name="Kuo A."/>
            <person name="Riley R."/>
            <person name="LaButti K."/>
            <person name="Lipzen A."/>
            <person name="Lin J."/>
            <person name="Amirebrahimi M."/>
            <person name="Hesse C.N."/>
            <person name="Spatafora J.W."/>
            <person name="Henrissat B."/>
            <person name="Hainaut M."/>
            <person name="Grigoriev I.V."/>
            <person name="Hibbett D.S."/>
        </authorList>
    </citation>
    <scope>NUCLEOTIDE SEQUENCE [LARGE SCALE GENOMIC DNA]</scope>
    <source>
        <strain evidence="6 7">TC161</strain>
    </source>
</reference>
<protein>
    <submittedName>
        <fullName evidence="6">RTA1-domain-containing protein</fullName>
    </submittedName>
</protein>
<evidence type="ECO:0000256" key="5">
    <source>
        <dbReference type="SAM" id="Phobius"/>
    </source>
</evidence>
<dbReference type="GO" id="GO:0005886">
    <property type="term" value="C:plasma membrane"/>
    <property type="evidence" value="ECO:0007669"/>
    <property type="project" value="TreeGrafter"/>
</dbReference>
<feature type="transmembrane region" description="Helical" evidence="5">
    <location>
        <begin position="66"/>
        <end position="87"/>
    </location>
</feature>
<dbReference type="Proteomes" id="UP000076632">
    <property type="component" value="Unassembled WGS sequence"/>
</dbReference>
<dbReference type="STRING" id="1328760.A0A165FJY6"/>
<feature type="transmembrane region" description="Helical" evidence="5">
    <location>
        <begin position="177"/>
        <end position="200"/>
    </location>
</feature>
<name>A0A165FJY6_XYLHT</name>
<evidence type="ECO:0000256" key="4">
    <source>
        <dbReference type="ARBA" id="ARBA00023136"/>
    </source>
</evidence>
<dbReference type="OrthoDB" id="4521223at2759"/>
<dbReference type="RefSeq" id="XP_018186620.1">
    <property type="nucleotide sequence ID" value="XM_018336194.1"/>
</dbReference>
<dbReference type="EMBL" id="KV407461">
    <property type="protein sequence ID" value="KZF21065.1"/>
    <property type="molecule type" value="Genomic_DNA"/>
</dbReference>
<feature type="transmembrane region" description="Helical" evidence="5">
    <location>
        <begin position="39"/>
        <end position="59"/>
    </location>
</feature>
<feature type="transmembrane region" description="Helical" evidence="5">
    <location>
        <begin position="221"/>
        <end position="239"/>
    </location>
</feature>
<keyword evidence="7" id="KW-1185">Reference proteome</keyword>
<dbReference type="InterPro" id="IPR007568">
    <property type="entry name" value="RTA1"/>
</dbReference>
<feature type="transmembrane region" description="Helical" evidence="5">
    <location>
        <begin position="99"/>
        <end position="121"/>
    </location>
</feature>
<proteinExistence type="predicted"/>
<dbReference type="Pfam" id="PF04479">
    <property type="entry name" value="RTA1"/>
    <property type="match status" value="1"/>
</dbReference>
<keyword evidence="2 5" id="KW-0812">Transmembrane</keyword>
<evidence type="ECO:0000256" key="1">
    <source>
        <dbReference type="ARBA" id="ARBA00004141"/>
    </source>
</evidence>
<evidence type="ECO:0000256" key="2">
    <source>
        <dbReference type="ARBA" id="ARBA00022692"/>
    </source>
</evidence>
<evidence type="ECO:0000313" key="6">
    <source>
        <dbReference type="EMBL" id="KZF21065.1"/>
    </source>
</evidence>
<dbReference type="PANTHER" id="PTHR31465:SF8">
    <property type="entry name" value="DOMAIN PROTEIN, PUTATIVE (AFU_ORTHOLOGUE AFUA_6G14140)-RELATED"/>
    <property type="match status" value="1"/>
</dbReference>